<dbReference type="EC" id="5.3.1.1" evidence="3"/>
<name>A0A1G2NZR9_9BACT</name>
<evidence type="ECO:0000256" key="1">
    <source>
        <dbReference type="ARBA" id="ARBA00007422"/>
    </source>
</evidence>
<dbReference type="PANTHER" id="PTHR21139">
    <property type="entry name" value="TRIOSEPHOSPHATE ISOMERASE"/>
    <property type="match status" value="1"/>
</dbReference>
<keyword evidence="3" id="KW-0324">Glycolysis</keyword>
<keyword evidence="3" id="KW-0963">Cytoplasm</keyword>
<gene>
    <name evidence="4" type="ORF">A3G52_02805</name>
</gene>
<dbReference type="SUPFAM" id="SSF51351">
    <property type="entry name" value="Triosephosphate isomerase (TIM)"/>
    <property type="match status" value="1"/>
</dbReference>
<evidence type="ECO:0000313" key="5">
    <source>
        <dbReference type="Proteomes" id="UP000177269"/>
    </source>
</evidence>
<accession>A0A1G2NZR9</accession>
<dbReference type="EMBL" id="MHSK01000031">
    <property type="protein sequence ID" value="OHA41570.1"/>
    <property type="molecule type" value="Genomic_DNA"/>
</dbReference>
<dbReference type="GO" id="GO:0004807">
    <property type="term" value="F:triose-phosphate isomerase activity"/>
    <property type="evidence" value="ECO:0007669"/>
    <property type="project" value="UniProtKB-UniRule"/>
</dbReference>
<sequence>MSKSKEKKIVVANWKMNPSGIEEANEIFSAIKKSAKRAKNATVVVCPPFTYLHSAKKLYAKSNIALGAQDVFWQNSGPYTGEISPGMLKDSGAKYVIVGHSERRTLFDTDEIVCKKVGAAIRSGLVTVLCVGESARDGDGKYFQFLKEQILSSLKGLQKRHLEKLIIAYEPIWAIGKDAKNSILPRDLHEIVILIRKILSDHYKAAVASRVKILYGGSVAATNAAELLLQGNVDGFIVGRESLSKEGFDKMLGACL</sequence>
<dbReference type="PROSITE" id="PS51440">
    <property type="entry name" value="TIM_2"/>
    <property type="match status" value="1"/>
</dbReference>
<comment type="pathway">
    <text evidence="3">Carbohydrate degradation; glycolysis; D-glyceraldehyde 3-phosphate from glycerone phosphate: step 1/1.</text>
</comment>
<keyword evidence="3" id="KW-0312">Gluconeogenesis</keyword>
<comment type="caution">
    <text evidence="4">The sequence shown here is derived from an EMBL/GenBank/DDBJ whole genome shotgun (WGS) entry which is preliminary data.</text>
</comment>
<comment type="subunit">
    <text evidence="3">Homodimer.</text>
</comment>
<dbReference type="GO" id="GO:0006096">
    <property type="term" value="P:glycolytic process"/>
    <property type="evidence" value="ECO:0007669"/>
    <property type="project" value="UniProtKB-UniRule"/>
</dbReference>
<dbReference type="GO" id="GO:0046166">
    <property type="term" value="P:glyceraldehyde-3-phosphate biosynthetic process"/>
    <property type="evidence" value="ECO:0007669"/>
    <property type="project" value="TreeGrafter"/>
</dbReference>
<evidence type="ECO:0000256" key="2">
    <source>
        <dbReference type="ARBA" id="ARBA00023235"/>
    </source>
</evidence>
<comment type="pathway">
    <text evidence="3">Carbohydrate biosynthesis; gluconeogenesis.</text>
</comment>
<dbReference type="GO" id="GO:0005829">
    <property type="term" value="C:cytosol"/>
    <property type="evidence" value="ECO:0007669"/>
    <property type="project" value="TreeGrafter"/>
</dbReference>
<dbReference type="InterPro" id="IPR035990">
    <property type="entry name" value="TIM_sf"/>
</dbReference>
<evidence type="ECO:0000256" key="3">
    <source>
        <dbReference type="RuleBase" id="RU363013"/>
    </source>
</evidence>
<dbReference type="Pfam" id="PF00121">
    <property type="entry name" value="TIM"/>
    <property type="match status" value="1"/>
</dbReference>
<comment type="similarity">
    <text evidence="1 3">Belongs to the triosephosphate isomerase family.</text>
</comment>
<dbReference type="AlphaFoldDB" id="A0A1G2NZR9"/>
<comment type="catalytic activity">
    <reaction evidence="3">
        <text>D-glyceraldehyde 3-phosphate = dihydroxyacetone phosphate</text>
        <dbReference type="Rhea" id="RHEA:18585"/>
        <dbReference type="ChEBI" id="CHEBI:57642"/>
        <dbReference type="ChEBI" id="CHEBI:59776"/>
        <dbReference type="EC" id="5.3.1.1"/>
    </reaction>
</comment>
<dbReference type="InterPro" id="IPR000652">
    <property type="entry name" value="Triosephosphate_isomerase"/>
</dbReference>
<dbReference type="NCBIfam" id="TIGR00419">
    <property type="entry name" value="tim"/>
    <property type="match status" value="1"/>
</dbReference>
<dbReference type="UniPathway" id="UPA00109">
    <property type="reaction ID" value="UER00189"/>
</dbReference>
<comment type="subcellular location">
    <subcellularLocation>
        <location evidence="3">Cytoplasm</location>
    </subcellularLocation>
</comment>
<dbReference type="CDD" id="cd00311">
    <property type="entry name" value="TIM"/>
    <property type="match status" value="1"/>
</dbReference>
<dbReference type="InterPro" id="IPR013785">
    <property type="entry name" value="Aldolase_TIM"/>
</dbReference>
<dbReference type="GO" id="GO:0019563">
    <property type="term" value="P:glycerol catabolic process"/>
    <property type="evidence" value="ECO:0007669"/>
    <property type="project" value="TreeGrafter"/>
</dbReference>
<dbReference type="Proteomes" id="UP000177269">
    <property type="component" value="Unassembled WGS sequence"/>
</dbReference>
<protein>
    <recommendedName>
        <fullName evidence="3">Triosephosphate isomerase</fullName>
        <ecNumber evidence="3">5.3.1.1</ecNumber>
    </recommendedName>
</protein>
<keyword evidence="2 3" id="KW-0413">Isomerase</keyword>
<dbReference type="UniPathway" id="UPA00138"/>
<dbReference type="PANTHER" id="PTHR21139:SF42">
    <property type="entry name" value="TRIOSEPHOSPHATE ISOMERASE"/>
    <property type="match status" value="1"/>
</dbReference>
<proteinExistence type="inferred from homology"/>
<reference evidence="4 5" key="1">
    <citation type="journal article" date="2016" name="Nat. Commun.">
        <title>Thousands of microbial genomes shed light on interconnected biogeochemical processes in an aquifer system.</title>
        <authorList>
            <person name="Anantharaman K."/>
            <person name="Brown C.T."/>
            <person name="Hug L.A."/>
            <person name="Sharon I."/>
            <person name="Castelle C.J."/>
            <person name="Probst A.J."/>
            <person name="Thomas B.C."/>
            <person name="Singh A."/>
            <person name="Wilkins M.J."/>
            <person name="Karaoz U."/>
            <person name="Brodie E.L."/>
            <person name="Williams K.H."/>
            <person name="Hubbard S.S."/>
            <person name="Banfield J.F."/>
        </authorList>
    </citation>
    <scope>NUCLEOTIDE SEQUENCE [LARGE SCALE GENOMIC DNA]</scope>
</reference>
<dbReference type="GO" id="GO:0006094">
    <property type="term" value="P:gluconeogenesis"/>
    <property type="evidence" value="ECO:0007669"/>
    <property type="project" value="UniProtKB-UniPathway"/>
</dbReference>
<organism evidence="4 5">
    <name type="scientific">Candidatus Taylorbacteria bacterium RIFCSPLOWO2_12_FULL_43_20</name>
    <dbReference type="NCBI Taxonomy" id="1802332"/>
    <lineage>
        <taxon>Bacteria</taxon>
        <taxon>Candidatus Tayloriibacteriota</taxon>
    </lineage>
</organism>
<dbReference type="Gene3D" id="3.20.20.70">
    <property type="entry name" value="Aldolase class I"/>
    <property type="match status" value="1"/>
</dbReference>
<evidence type="ECO:0000313" key="4">
    <source>
        <dbReference type="EMBL" id="OHA41570.1"/>
    </source>
</evidence>